<accession>A0AAP0B8F9</accession>
<dbReference type="AlphaFoldDB" id="A0AAP0B8F9"/>
<sequence>MVPHARRRHAPTTYTACLGKVMLELITGKLGISSSAGMIDTEWMDQSLPYIDINDRDLITKIVDPTLMVDDDLLEEVWAMAIMAWCCLNPRPNKRPLACRK</sequence>
<evidence type="ECO:0000313" key="2">
    <source>
        <dbReference type="Proteomes" id="UP001418222"/>
    </source>
</evidence>
<protein>
    <submittedName>
        <fullName evidence="1">LRR receptor-like serine/threonine-protein kinase</fullName>
    </submittedName>
</protein>
<evidence type="ECO:0000313" key="1">
    <source>
        <dbReference type="EMBL" id="KAK8931457.1"/>
    </source>
</evidence>
<keyword evidence="2" id="KW-1185">Reference proteome</keyword>
<proteinExistence type="predicted"/>
<comment type="caution">
    <text evidence="1">The sequence shown here is derived from an EMBL/GenBank/DDBJ whole genome shotgun (WGS) entry which is preliminary data.</text>
</comment>
<reference evidence="1 2" key="1">
    <citation type="journal article" date="2022" name="Nat. Plants">
        <title>Genomes of leafy and leafless Platanthera orchids illuminate the evolution of mycoheterotrophy.</title>
        <authorList>
            <person name="Li M.H."/>
            <person name="Liu K.W."/>
            <person name="Li Z."/>
            <person name="Lu H.C."/>
            <person name="Ye Q.L."/>
            <person name="Zhang D."/>
            <person name="Wang J.Y."/>
            <person name="Li Y.F."/>
            <person name="Zhong Z.M."/>
            <person name="Liu X."/>
            <person name="Yu X."/>
            <person name="Liu D.K."/>
            <person name="Tu X.D."/>
            <person name="Liu B."/>
            <person name="Hao Y."/>
            <person name="Liao X.Y."/>
            <person name="Jiang Y.T."/>
            <person name="Sun W.H."/>
            <person name="Chen J."/>
            <person name="Chen Y.Q."/>
            <person name="Ai Y."/>
            <person name="Zhai J.W."/>
            <person name="Wu S.S."/>
            <person name="Zhou Z."/>
            <person name="Hsiao Y.Y."/>
            <person name="Wu W.L."/>
            <person name="Chen Y.Y."/>
            <person name="Lin Y.F."/>
            <person name="Hsu J.L."/>
            <person name="Li C.Y."/>
            <person name="Wang Z.W."/>
            <person name="Zhao X."/>
            <person name="Zhong W.Y."/>
            <person name="Ma X.K."/>
            <person name="Ma L."/>
            <person name="Huang J."/>
            <person name="Chen G.Z."/>
            <person name="Huang M.Z."/>
            <person name="Huang L."/>
            <person name="Peng D.H."/>
            <person name="Luo Y.B."/>
            <person name="Zou S.Q."/>
            <person name="Chen S.P."/>
            <person name="Lan S."/>
            <person name="Tsai W.C."/>
            <person name="Van de Peer Y."/>
            <person name="Liu Z.J."/>
        </authorList>
    </citation>
    <scope>NUCLEOTIDE SEQUENCE [LARGE SCALE GENOMIC DNA]</scope>
    <source>
        <strain evidence="1">Lor287</strain>
    </source>
</reference>
<keyword evidence="1" id="KW-0808">Transferase</keyword>
<dbReference type="EMBL" id="JBBWWQ010000014">
    <property type="protein sequence ID" value="KAK8931457.1"/>
    <property type="molecule type" value="Genomic_DNA"/>
</dbReference>
<dbReference type="GO" id="GO:0016301">
    <property type="term" value="F:kinase activity"/>
    <property type="evidence" value="ECO:0007669"/>
    <property type="project" value="UniProtKB-KW"/>
</dbReference>
<keyword evidence="1" id="KW-0418">Kinase</keyword>
<dbReference type="Proteomes" id="UP001418222">
    <property type="component" value="Unassembled WGS sequence"/>
</dbReference>
<gene>
    <name evidence="1" type="ORF">KSP39_PZI016969</name>
</gene>
<keyword evidence="1" id="KW-0675">Receptor</keyword>
<name>A0AAP0B8F9_9ASPA</name>
<organism evidence="1 2">
    <name type="scientific">Platanthera zijinensis</name>
    <dbReference type="NCBI Taxonomy" id="2320716"/>
    <lineage>
        <taxon>Eukaryota</taxon>
        <taxon>Viridiplantae</taxon>
        <taxon>Streptophyta</taxon>
        <taxon>Embryophyta</taxon>
        <taxon>Tracheophyta</taxon>
        <taxon>Spermatophyta</taxon>
        <taxon>Magnoliopsida</taxon>
        <taxon>Liliopsida</taxon>
        <taxon>Asparagales</taxon>
        <taxon>Orchidaceae</taxon>
        <taxon>Orchidoideae</taxon>
        <taxon>Orchideae</taxon>
        <taxon>Orchidinae</taxon>
        <taxon>Platanthera</taxon>
    </lineage>
</organism>